<dbReference type="HOGENOM" id="CLU_2167965_0_0_6"/>
<dbReference type="EMBL" id="CP007151">
    <property type="protein sequence ID" value="AHI30078.1"/>
    <property type="molecule type" value="Genomic_DNA"/>
</dbReference>
<dbReference type="KEGG" id="msx:AU14_10145"/>
<evidence type="ECO:0000313" key="3">
    <source>
        <dbReference type="EMBL" id="AHI30078.1"/>
    </source>
</evidence>
<evidence type="ECO:0000256" key="2">
    <source>
        <dbReference type="SAM" id="SignalP"/>
    </source>
</evidence>
<sequence length="110" mass="12375">MKKLLIGSLGLAVLLPLTSATADQWERQKERQQMMMDGQPGMHSDDTMMRRQSRTGMGHEMRLEPGSPRTIEDLENMPPTAAGREEGEMDKRRQYKKRSGHRGEGGGGSY</sequence>
<protein>
    <recommendedName>
        <fullName evidence="5">Secreted protein</fullName>
    </recommendedName>
</protein>
<evidence type="ECO:0000256" key="1">
    <source>
        <dbReference type="SAM" id="MobiDB-lite"/>
    </source>
</evidence>
<keyword evidence="2" id="KW-0732">Signal</keyword>
<name>W5YUC0_9GAMM</name>
<dbReference type="AlphaFoldDB" id="W5YUC0"/>
<dbReference type="OrthoDB" id="6369594at2"/>
<keyword evidence="4" id="KW-1185">Reference proteome</keyword>
<proteinExistence type="predicted"/>
<feature type="compositionally biased region" description="Basic and acidic residues" evidence="1">
    <location>
        <begin position="83"/>
        <end position="92"/>
    </location>
</feature>
<feature type="region of interest" description="Disordered" evidence="1">
    <location>
        <begin position="25"/>
        <end position="110"/>
    </location>
</feature>
<dbReference type="Proteomes" id="UP000061489">
    <property type="component" value="Chromosome"/>
</dbReference>
<feature type="chain" id="PRO_5004876750" description="Secreted protein" evidence="2">
    <location>
        <begin position="23"/>
        <end position="110"/>
    </location>
</feature>
<evidence type="ECO:0008006" key="5">
    <source>
        <dbReference type="Google" id="ProtNLM"/>
    </source>
</evidence>
<evidence type="ECO:0000313" key="4">
    <source>
        <dbReference type="Proteomes" id="UP000061489"/>
    </source>
</evidence>
<accession>W5YUC0</accession>
<feature type="signal peptide" evidence="2">
    <location>
        <begin position="1"/>
        <end position="22"/>
    </location>
</feature>
<gene>
    <name evidence="3" type="ORF">AU14_10145</name>
</gene>
<organism evidence="3 4">
    <name type="scientific">Marinobacter similis</name>
    <dbReference type="NCBI Taxonomy" id="1420916"/>
    <lineage>
        <taxon>Bacteria</taxon>
        <taxon>Pseudomonadati</taxon>
        <taxon>Pseudomonadota</taxon>
        <taxon>Gammaproteobacteria</taxon>
        <taxon>Pseudomonadales</taxon>
        <taxon>Marinobacteraceae</taxon>
        <taxon>Marinobacter</taxon>
    </lineage>
</organism>
<dbReference type="RefSeq" id="WP_041340576.1">
    <property type="nucleotide sequence ID" value="NZ_CP007151.1"/>
</dbReference>
<reference evidence="3 4" key="1">
    <citation type="journal article" date="2014" name="Genome Announc.">
        <title>Draft Genome Sequences of Marinobacter similis A3d10T and Marinobacter salarius R9SW1T.</title>
        <authorList>
            <person name="Ivanova E.P."/>
            <person name="Ng H.J."/>
            <person name="Webb H.K."/>
            <person name="Feng G."/>
            <person name="Oshima K."/>
            <person name="Hattori M."/>
            <person name="Ohkuma M."/>
            <person name="Sergeev A.F."/>
            <person name="Mikhailov V.V."/>
            <person name="Crawford R.J."/>
            <person name="Sawabe T."/>
        </authorList>
    </citation>
    <scope>NUCLEOTIDE SEQUENCE [LARGE SCALE GENOMIC DNA]</scope>
    <source>
        <strain evidence="3 4">A3d10</strain>
    </source>
</reference>